<feature type="transmembrane region" description="Helical" evidence="1">
    <location>
        <begin position="74"/>
        <end position="95"/>
    </location>
</feature>
<keyword evidence="1" id="KW-0472">Membrane</keyword>
<dbReference type="InterPro" id="IPR009781">
    <property type="entry name" value="DUF1345"/>
</dbReference>
<name>A0ABS4Z7B3_9ACTN</name>
<keyword evidence="3" id="KW-1185">Reference proteome</keyword>
<evidence type="ECO:0000313" key="3">
    <source>
        <dbReference type="Proteomes" id="UP000758168"/>
    </source>
</evidence>
<protein>
    <submittedName>
        <fullName evidence="2">Membrane protein</fullName>
    </submittedName>
</protein>
<evidence type="ECO:0000256" key="1">
    <source>
        <dbReference type="SAM" id="Phobius"/>
    </source>
</evidence>
<dbReference type="Proteomes" id="UP000758168">
    <property type="component" value="Unassembled WGS sequence"/>
</dbReference>
<evidence type="ECO:0000313" key="2">
    <source>
        <dbReference type="EMBL" id="MBP2416934.1"/>
    </source>
</evidence>
<feature type="transmembrane region" description="Helical" evidence="1">
    <location>
        <begin position="36"/>
        <end position="54"/>
    </location>
</feature>
<sequence>MADRVLSTRRALICAGAGVVTGTVSGLAVDARLGPLVGWCTAGVLALVWVWRLCWPQDADGTRRVAREESSSRVTDDAVVTACFASLVAVVVALTQTNSQDPDPVSVLLVVLGVLGTMVAWALVNTVWALKYARLYFVDHASGGFDVKQKDPPRYSDFAYLAFTVGMSFAVSEIEPTSSLMRRKTLQHALLSYFFGTVVIAVAINFVTNLGQG</sequence>
<reference evidence="2 3" key="1">
    <citation type="submission" date="2021-03" db="EMBL/GenBank/DDBJ databases">
        <title>Sequencing the genomes of 1000 actinobacteria strains.</title>
        <authorList>
            <person name="Klenk H.-P."/>
        </authorList>
    </citation>
    <scope>NUCLEOTIDE SEQUENCE [LARGE SCALE GENOMIC DNA]</scope>
    <source>
        <strain evidence="2 3">DSM 12936</strain>
    </source>
</reference>
<feature type="transmembrane region" description="Helical" evidence="1">
    <location>
        <begin position="190"/>
        <end position="208"/>
    </location>
</feature>
<organism evidence="2 3">
    <name type="scientific">Microlunatus capsulatus</name>
    <dbReference type="NCBI Taxonomy" id="99117"/>
    <lineage>
        <taxon>Bacteria</taxon>
        <taxon>Bacillati</taxon>
        <taxon>Actinomycetota</taxon>
        <taxon>Actinomycetes</taxon>
        <taxon>Propionibacteriales</taxon>
        <taxon>Propionibacteriaceae</taxon>
        <taxon>Microlunatus</taxon>
    </lineage>
</organism>
<keyword evidence="1" id="KW-0812">Transmembrane</keyword>
<accession>A0ABS4Z7B3</accession>
<gene>
    <name evidence="2" type="ORF">JOF54_001856</name>
</gene>
<dbReference type="Pfam" id="PF07077">
    <property type="entry name" value="DUF1345"/>
    <property type="match status" value="1"/>
</dbReference>
<dbReference type="EMBL" id="JAGIOB010000001">
    <property type="protein sequence ID" value="MBP2416934.1"/>
    <property type="molecule type" value="Genomic_DNA"/>
</dbReference>
<feature type="transmembrane region" description="Helical" evidence="1">
    <location>
        <begin position="107"/>
        <end position="130"/>
    </location>
</feature>
<comment type="caution">
    <text evidence="2">The sequence shown here is derived from an EMBL/GenBank/DDBJ whole genome shotgun (WGS) entry which is preliminary data.</text>
</comment>
<dbReference type="RefSeq" id="WP_210055017.1">
    <property type="nucleotide sequence ID" value="NZ_BAAAMH010000004.1"/>
</dbReference>
<proteinExistence type="predicted"/>
<keyword evidence="1" id="KW-1133">Transmembrane helix</keyword>